<proteinExistence type="predicted"/>
<comment type="caution">
    <text evidence="1">The sequence shown here is derived from an EMBL/GenBank/DDBJ whole genome shotgun (WGS) entry which is preliminary data.</text>
</comment>
<dbReference type="OrthoDB" id="5464at2759"/>
<reference evidence="1 2" key="1">
    <citation type="submission" date="2019-03" db="EMBL/GenBank/DDBJ databases">
        <title>First draft genome of Liparis tanakae, snailfish: a comprehensive survey of snailfish specific genes.</title>
        <authorList>
            <person name="Kim W."/>
            <person name="Song I."/>
            <person name="Jeong J.-H."/>
            <person name="Kim D."/>
            <person name="Kim S."/>
            <person name="Ryu S."/>
            <person name="Song J.Y."/>
            <person name="Lee S.K."/>
        </authorList>
    </citation>
    <scope>NUCLEOTIDE SEQUENCE [LARGE SCALE GENOMIC DNA]</scope>
    <source>
        <tissue evidence="1">Muscle</tissue>
    </source>
</reference>
<gene>
    <name evidence="1" type="ORF">EYF80_003473</name>
</gene>
<keyword evidence="2" id="KW-1185">Reference proteome</keyword>
<accession>A0A4Z2J9N1</accession>
<dbReference type="AlphaFoldDB" id="A0A4Z2J9N1"/>
<protein>
    <submittedName>
        <fullName evidence="1">Uncharacterized protein</fullName>
    </submittedName>
</protein>
<evidence type="ECO:0000313" key="1">
    <source>
        <dbReference type="EMBL" id="TNN86388.1"/>
    </source>
</evidence>
<organism evidence="1 2">
    <name type="scientific">Liparis tanakae</name>
    <name type="common">Tanaka's snailfish</name>
    <dbReference type="NCBI Taxonomy" id="230148"/>
    <lineage>
        <taxon>Eukaryota</taxon>
        <taxon>Metazoa</taxon>
        <taxon>Chordata</taxon>
        <taxon>Craniata</taxon>
        <taxon>Vertebrata</taxon>
        <taxon>Euteleostomi</taxon>
        <taxon>Actinopterygii</taxon>
        <taxon>Neopterygii</taxon>
        <taxon>Teleostei</taxon>
        <taxon>Neoteleostei</taxon>
        <taxon>Acanthomorphata</taxon>
        <taxon>Eupercaria</taxon>
        <taxon>Perciformes</taxon>
        <taxon>Cottioidei</taxon>
        <taxon>Cottales</taxon>
        <taxon>Liparidae</taxon>
        <taxon>Liparis</taxon>
    </lineage>
</organism>
<dbReference type="EMBL" id="SRLO01000016">
    <property type="protein sequence ID" value="TNN86388.1"/>
    <property type="molecule type" value="Genomic_DNA"/>
</dbReference>
<sequence length="330" mass="36516">MDRQALLDLLDLLSLSVQLRHETNLGVPHRHDISIHLNLLLTNLHSSSGVSAPFVSIKPAGTPQMSKPGRRLCECRQTVFNVYFSVVNLWLSSHIWLFRLVSSQLIGSASRSDPARCSPQQHYQSCSLLSPMLQRSSSQPICFLTSLSRWALTLSACSPKRRSASFLRFSAIFSPASRRRRSFCSFCLAVSMLEGIKRESGWLLWGKEGEGEDVAVISCGQHKVVVMATADVPQVSVLVVVDTESPVGLHGGEAAVSRLQRLPEGERANGVVIFAVDRQEVERLILPLIRIFVLLLRELTLIDARCRQRVSAAAASHVQPRHVILSVRVA</sequence>
<name>A0A4Z2J9N1_9TELE</name>
<dbReference type="Proteomes" id="UP000314294">
    <property type="component" value="Unassembled WGS sequence"/>
</dbReference>
<evidence type="ECO:0000313" key="2">
    <source>
        <dbReference type="Proteomes" id="UP000314294"/>
    </source>
</evidence>